<reference evidence="14 15" key="1">
    <citation type="journal article" date="2018" name="Plant Pathol. J.">
        <title>Characterization of the Lytic Bacteriophage phiEaP-8 Effective against Both Erwinia amylovora and Erwinia pyrifoliae Causing Severe Diseases in Apple and Pear.</title>
        <authorList>
            <person name="Park J."/>
            <person name="Lee G.M."/>
            <person name="Kim D."/>
            <person name="Park D.H."/>
            <person name="Oh C.S."/>
        </authorList>
    </citation>
    <scope>NUCLEOTIDE SEQUENCE [LARGE SCALE GENOMIC DNA]</scope>
</reference>
<evidence type="ECO:0000256" key="5">
    <source>
        <dbReference type="ARBA" id="ARBA00023001"/>
    </source>
</evidence>
<dbReference type="InterPro" id="IPR001547">
    <property type="entry name" value="Glyco_hydro_5"/>
</dbReference>
<dbReference type="NCBIfam" id="NF012200">
    <property type="entry name" value="choice_anch_D"/>
    <property type="match status" value="3"/>
</dbReference>
<dbReference type="SUPFAM" id="SSF51445">
    <property type="entry name" value="(Trans)glycosidases"/>
    <property type="match status" value="1"/>
</dbReference>
<dbReference type="Pfam" id="PF00150">
    <property type="entry name" value="Cellulase"/>
    <property type="match status" value="1"/>
</dbReference>
<dbReference type="SMR" id="A0A3G1QTK8"/>
<evidence type="ECO:0000256" key="9">
    <source>
        <dbReference type="ARBA" id="ARBA00023295"/>
    </source>
</evidence>
<keyword evidence="8" id="KW-0119">Carbohydrate metabolism</keyword>
<evidence type="ECO:0000259" key="11">
    <source>
        <dbReference type="Pfam" id="PF00150"/>
    </source>
</evidence>
<dbReference type="InterPro" id="IPR013783">
    <property type="entry name" value="Ig-like_fold"/>
</dbReference>
<dbReference type="PANTHER" id="PTHR35923">
    <property type="entry name" value="MAJOR EXTRACELLULAR ENDOGLUCANASE"/>
    <property type="match status" value="1"/>
</dbReference>
<evidence type="ECO:0000256" key="8">
    <source>
        <dbReference type="ARBA" id="ARBA00023277"/>
    </source>
</evidence>
<dbReference type="InterPro" id="IPR018087">
    <property type="entry name" value="Glyco_hydro_5_CS"/>
</dbReference>
<dbReference type="InterPro" id="IPR031549">
    <property type="entry name" value="ASH"/>
</dbReference>
<name>A0A3G1QTK8_9CAUD</name>
<dbReference type="Pfam" id="PF22544">
    <property type="entry name" value="HYDIN_VesB_CFA65-like_Ig"/>
    <property type="match status" value="1"/>
</dbReference>
<dbReference type="PROSITE" id="PS00659">
    <property type="entry name" value="GLYCOSYL_HYDROL_F5"/>
    <property type="match status" value="1"/>
</dbReference>
<protein>
    <submittedName>
        <fullName evidence="14">Putative cellulase or glycoside hydrolase</fullName>
    </submittedName>
</protein>
<evidence type="ECO:0000256" key="3">
    <source>
        <dbReference type="ARBA" id="ARBA00022490"/>
    </source>
</evidence>
<dbReference type="GO" id="GO:0030245">
    <property type="term" value="P:cellulose catabolic process"/>
    <property type="evidence" value="ECO:0007669"/>
    <property type="project" value="UniProtKB-KW"/>
</dbReference>
<dbReference type="PANTHER" id="PTHR35923:SF2">
    <property type="entry name" value="ENDOGLUCANASE"/>
    <property type="match status" value="1"/>
</dbReference>
<keyword evidence="10" id="KW-0624">Polysaccharide degradation</keyword>
<feature type="domain" description="Abnormal spindle-like microcephaly-associated protein ASH" evidence="12">
    <location>
        <begin position="264"/>
        <end position="351"/>
    </location>
</feature>
<feature type="domain" description="Glycoside hydrolase family 5" evidence="11">
    <location>
        <begin position="382"/>
        <end position="700"/>
    </location>
</feature>
<evidence type="ECO:0000256" key="10">
    <source>
        <dbReference type="ARBA" id="ARBA00023326"/>
    </source>
</evidence>
<evidence type="ECO:0000313" key="14">
    <source>
        <dbReference type="EMBL" id="AWN06195.1"/>
    </source>
</evidence>
<comment type="subcellular location">
    <subcellularLocation>
        <location evidence="1">Cell projection</location>
        <location evidence="1">Cilium</location>
    </subcellularLocation>
    <subcellularLocation>
        <location evidence="2">Cytoplasm</location>
    </subcellularLocation>
</comment>
<dbReference type="EMBL" id="MH160392">
    <property type="protein sequence ID" value="AWN06195.1"/>
    <property type="molecule type" value="Genomic_DNA"/>
</dbReference>
<keyword evidence="15" id="KW-1185">Reference proteome</keyword>
<keyword evidence="3" id="KW-0963">Cytoplasm</keyword>
<evidence type="ECO:0000256" key="6">
    <source>
        <dbReference type="ARBA" id="ARBA00023069"/>
    </source>
</evidence>
<evidence type="ECO:0000259" key="12">
    <source>
        <dbReference type="Pfam" id="PF15780"/>
    </source>
</evidence>
<dbReference type="GO" id="GO:0004553">
    <property type="term" value="F:hydrolase activity, hydrolyzing O-glycosyl compounds"/>
    <property type="evidence" value="ECO:0007669"/>
    <property type="project" value="InterPro"/>
</dbReference>
<feature type="domain" description="HYDIN/VesB/CFA65-like Ig-like" evidence="13">
    <location>
        <begin position="33"/>
        <end position="131"/>
    </location>
</feature>
<keyword evidence="6" id="KW-0969">Cilium</keyword>
<keyword evidence="4 14" id="KW-0378">Hydrolase</keyword>
<dbReference type="InterPro" id="IPR053879">
    <property type="entry name" value="HYDIN_VesB_CFA65-like_Ig"/>
</dbReference>
<keyword evidence="5" id="KW-0136">Cellulose degradation</keyword>
<evidence type="ECO:0000256" key="2">
    <source>
        <dbReference type="ARBA" id="ARBA00004496"/>
    </source>
</evidence>
<evidence type="ECO:0000256" key="7">
    <source>
        <dbReference type="ARBA" id="ARBA00023273"/>
    </source>
</evidence>
<dbReference type="KEGG" id="vg:55819059"/>
<dbReference type="Gene3D" id="2.60.40.10">
    <property type="entry name" value="Immunoglobulins"/>
    <property type="match status" value="3"/>
</dbReference>
<dbReference type="Pfam" id="PF15780">
    <property type="entry name" value="ASH"/>
    <property type="match status" value="2"/>
</dbReference>
<keyword evidence="9" id="KW-0326">Glycosidase</keyword>
<evidence type="ECO:0000259" key="13">
    <source>
        <dbReference type="Pfam" id="PF22544"/>
    </source>
</evidence>
<feature type="domain" description="Abnormal spindle-like microcephaly-associated protein ASH" evidence="12">
    <location>
        <begin position="145"/>
        <end position="227"/>
    </location>
</feature>
<proteinExistence type="predicted"/>
<accession>A0A3G1QTK8</accession>
<dbReference type="Gene3D" id="3.20.20.80">
    <property type="entry name" value="Glycosidases"/>
    <property type="match status" value="1"/>
</dbReference>
<dbReference type="InterPro" id="IPR017853">
    <property type="entry name" value="GH"/>
</dbReference>
<dbReference type="GeneID" id="55819059"/>
<evidence type="ECO:0000313" key="15">
    <source>
        <dbReference type="Proteomes" id="UP000267934"/>
    </source>
</evidence>
<evidence type="ECO:0000256" key="4">
    <source>
        <dbReference type="ARBA" id="ARBA00022801"/>
    </source>
</evidence>
<evidence type="ECO:0000256" key="1">
    <source>
        <dbReference type="ARBA" id="ARBA00004138"/>
    </source>
</evidence>
<keyword evidence="7" id="KW-0966">Cell projection</keyword>
<dbReference type="RefSeq" id="YP_009889559.1">
    <property type="nucleotide sequence ID" value="NC_049510.1"/>
</dbReference>
<sequence length="727" mass="76310">MRDKPYLPQHYFQLDDQWSSRVIQNHGGQPAKKVSLVPDAITFGSVTAGQLSVVQKATLMNTGYLPLLVRKVRLAGDFVVSHNLPISGVIEPNESIEFQLQFAPQRVGITTGGLYIDTDAHGENEYVALLGNGLASGVGVAVLSTTSLSFGSVKINTTSAVKPVVVTNSGTEDLTISKIAVTGEFAAALSTPVVLGAGQSATINVTFSPTSVGSKNSTLTITHDGNGGNTVSLSGSGTTGTGLPTLSISNAVIETSIGSASVSASTQSLSFADTTVGNSSDAQSVTLTNSGDGSAKIVDLSFPTSNFKFASGSAATGTVIPAGGSVTVKLVFSPASAGEVTGTLLISTDAAVGNEFSIALAGSAIAAPVVMKRLSTSGTKFVDEDGKEVRLKSVNWFGMEDENYTPHGTWIRPWKAIIDDIASMGFNCIRLAFSGSATTAGRTPPASAINSEANPDLVGLTSLAILDKYVDYCTQKGVYIVLDHHRRTAGSGGTDGSPVSSDYTLAMWKASWAVMANRYGNNPTVVGADLHNEPHQLDWPTWNSYATEVGNATLAIAPDWIMFVQGVGTSTDGTNNWWGGALKDVATTPVVLNKANRLAYSPHEYGQSVGSQDWLATDSKPVTNYPNNLPAIWDKNWGFIVKNGIAPIWIGEFGGKFGVDGSGAVNQPNGIVEKQWVQTLVSYMNTNKMSFAYWSYNPNSTDTGGLIQDDWVTHQTVKLNLLAPALA</sequence>
<organism evidence="14 15">
    <name type="scientific">Erwinia phage phiEaP8</name>
    <dbReference type="NCBI Taxonomy" id="2178928"/>
    <lineage>
        <taxon>Viruses</taxon>
        <taxon>Duplodnaviria</taxon>
        <taxon>Heunggongvirae</taxon>
        <taxon>Uroviricota</taxon>
        <taxon>Caudoviricetes</taxon>
        <taxon>Schitoviridae</taxon>
        <taxon>Erskinevirinae</taxon>
        <taxon>Yonginvirus</taxon>
        <taxon>Yonginvirus EaP8</taxon>
    </lineage>
</organism>
<dbReference type="Proteomes" id="UP000267934">
    <property type="component" value="Segment"/>
</dbReference>